<reference evidence="1 2" key="1">
    <citation type="submission" date="2020-09" db="EMBL/GenBank/DDBJ databases">
        <title>De no assembly of potato wild relative species, Solanum commersonii.</title>
        <authorList>
            <person name="Cho K."/>
        </authorList>
    </citation>
    <scope>NUCLEOTIDE SEQUENCE [LARGE SCALE GENOMIC DNA]</scope>
    <source>
        <strain evidence="1">LZ3.2</strain>
        <tissue evidence="1">Leaf</tissue>
    </source>
</reference>
<keyword evidence="2" id="KW-1185">Reference proteome</keyword>
<evidence type="ECO:0000313" key="2">
    <source>
        <dbReference type="Proteomes" id="UP000824120"/>
    </source>
</evidence>
<accession>A0A9J5XFW3</accession>
<sequence length="113" mass="13414">MISTISWNARSISTQGALARLQKFKDYYNLSMIAIIEDRLQKLKDYYNLSMIAILEPKTNKHQLNYYKNQLRMDNATSYSNNKIWLFWNQDVDCTILDQDEQQVTCEAKHVAW</sequence>
<comment type="caution">
    <text evidence="1">The sequence shown here is derived from an EMBL/GenBank/DDBJ whole genome shotgun (WGS) entry which is preliminary data.</text>
</comment>
<proteinExistence type="predicted"/>
<gene>
    <name evidence="1" type="ORF">H5410_046964</name>
</gene>
<dbReference type="OrthoDB" id="1324714at2759"/>
<dbReference type="EMBL" id="JACXVP010000009">
    <property type="protein sequence ID" value="KAG5586530.1"/>
    <property type="molecule type" value="Genomic_DNA"/>
</dbReference>
<protein>
    <submittedName>
        <fullName evidence="1">Uncharacterized protein</fullName>
    </submittedName>
</protein>
<dbReference type="Proteomes" id="UP000824120">
    <property type="component" value="Chromosome 9"/>
</dbReference>
<evidence type="ECO:0000313" key="1">
    <source>
        <dbReference type="EMBL" id="KAG5586530.1"/>
    </source>
</evidence>
<organism evidence="1 2">
    <name type="scientific">Solanum commersonii</name>
    <name type="common">Commerson's wild potato</name>
    <name type="synonym">Commerson's nightshade</name>
    <dbReference type="NCBI Taxonomy" id="4109"/>
    <lineage>
        <taxon>Eukaryota</taxon>
        <taxon>Viridiplantae</taxon>
        <taxon>Streptophyta</taxon>
        <taxon>Embryophyta</taxon>
        <taxon>Tracheophyta</taxon>
        <taxon>Spermatophyta</taxon>
        <taxon>Magnoliopsida</taxon>
        <taxon>eudicotyledons</taxon>
        <taxon>Gunneridae</taxon>
        <taxon>Pentapetalae</taxon>
        <taxon>asterids</taxon>
        <taxon>lamiids</taxon>
        <taxon>Solanales</taxon>
        <taxon>Solanaceae</taxon>
        <taxon>Solanoideae</taxon>
        <taxon>Solaneae</taxon>
        <taxon>Solanum</taxon>
    </lineage>
</organism>
<dbReference type="AlphaFoldDB" id="A0A9J5XFW3"/>
<name>A0A9J5XFW3_SOLCO</name>